<evidence type="ECO:0000313" key="5">
    <source>
        <dbReference type="Proteomes" id="UP000198771"/>
    </source>
</evidence>
<sequence length="430" mass="46783">MSRNRNRFPIELGLVCILFALTAFGCSPDAPLRNVCADELGCVWIEPGAEVKIVSLHTFSGIQERISREHLRSLEIAIAERGGKLHGHPLVVVTADEQCSRAGGLVSAQKIATDRNIVAVHGPNCSSAAIPATRILSEAGLVLVSGTATAPSLTSQSGDPGEHRQPGFFRTASNDEYQGIAAAHFAYHVLDVRRAATVHDQDAYAMGLAEAFAAAFQELGGEVVYVGAINRGDRNMHPLVQALAGQRPELVFFPIFSMEGHYFIQALRSYPLSEKLSLLSADSLLNRPFLEICGNRCLGMFFIAPDSAETPAYVSYLERYLQTYGEGPQGYFHAHGYDAAVILLHALEQSSFPEPDGSLRIERQRLRTTLSSIRDFPGLTGRLSCDAFGDCGMPRFKLVSLNRGMEFEELLENVIAVHAPLEQANPSVSQ</sequence>
<dbReference type="PANTHER" id="PTHR47151:SF2">
    <property type="entry name" value="AMINO ACID BINDING PROTEIN"/>
    <property type="match status" value="1"/>
</dbReference>
<dbReference type="Proteomes" id="UP000198771">
    <property type="component" value="Unassembled WGS sequence"/>
</dbReference>
<dbReference type="EMBL" id="FMXO01000001">
    <property type="protein sequence ID" value="SDB01816.1"/>
    <property type="molecule type" value="Genomic_DNA"/>
</dbReference>
<evidence type="ECO:0000256" key="2">
    <source>
        <dbReference type="ARBA" id="ARBA00022729"/>
    </source>
</evidence>
<evidence type="ECO:0000313" key="4">
    <source>
        <dbReference type="EMBL" id="SDB01816.1"/>
    </source>
</evidence>
<comment type="similarity">
    <text evidence="1">Belongs to the leucine-binding protein family.</text>
</comment>
<dbReference type="Gene3D" id="3.40.50.2300">
    <property type="match status" value="2"/>
</dbReference>
<proteinExistence type="inferred from homology"/>
<dbReference type="SUPFAM" id="SSF53822">
    <property type="entry name" value="Periplasmic binding protein-like I"/>
    <property type="match status" value="1"/>
</dbReference>
<dbReference type="InterPro" id="IPR028082">
    <property type="entry name" value="Peripla_BP_I"/>
</dbReference>
<keyword evidence="2" id="KW-0732">Signal</keyword>
<organism evidence="4 5">
    <name type="scientific">Desulfonatronum thiosulfatophilum</name>
    <dbReference type="NCBI Taxonomy" id="617002"/>
    <lineage>
        <taxon>Bacteria</taxon>
        <taxon>Pseudomonadati</taxon>
        <taxon>Thermodesulfobacteriota</taxon>
        <taxon>Desulfovibrionia</taxon>
        <taxon>Desulfovibrionales</taxon>
        <taxon>Desulfonatronaceae</taxon>
        <taxon>Desulfonatronum</taxon>
    </lineage>
</organism>
<accession>A0A1G6A0R8</accession>
<dbReference type="PANTHER" id="PTHR47151">
    <property type="entry name" value="LEU/ILE/VAL-BINDING ABC TRANSPORTER SUBUNIT"/>
    <property type="match status" value="1"/>
</dbReference>
<name>A0A1G6A0R8_9BACT</name>
<protein>
    <submittedName>
        <fullName evidence="4">Branched-chain amino acid transport system substrate-binding protein</fullName>
    </submittedName>
</protein>
<evidence type="ECO:0000256" key="1">
    <source>
        <dbReference type="ARBA" id="ARBA00010062"/>
    </source>
</evidence>
<dbReference type="OrthoDB" id="9772589at2"/>
<dbReference type="RefSeq" id="WP_092115999.1">
    <property type="nucleotide sequence ID" value="NZ_FMXO01000001.1"/>
</dbReference>
<dbReference type="CDD" id="cd06342">
    <property type="entry name" value="PBP1_ABC_LIVBP-like"/>
    <property type="match status" value="1"/>
</dbReference>
<feature type="domain" description="Leucine-binding protein" evidence="3">
    <location>
        <begin position="50"/>
        <end position="383"/>
    </location>
</feature>
<dbReference type="InterPro" id="IPR028081">
    <property type="entry name" value="Leu-bd"/>
</dbReference>
<evidence type="ECO:0000259" key="3">
    <source>
        <dbReference type="Pfam" id="PF13458"/>
    </source>
</evidence>
<gene>
    <name evidence="4" type="ORF">SAMN05660653_00027</name>
</gene>
<dbReference type="PROSITE" id="PS51257">
    <property type="entry name" value="PROKAR_LIPOPROTEIN"/>
    <property type="match status" value="1"/>
</dbReference>
<dbReference type="Pfam" id="PF13458">
    <property type="entry name" value="Peripla_BP_6"/>
    <property type="match status" value="1"/>
</dbReference>
<dbReference type="STRING" id="617002.SAMN05660653_00027"/>
<dbReference type="AlphaFoldDB" id="A0A1G6A0R8"/>
<keyword evidence="5" id="KW-1185">Reference proteome</keyword>
<reference evidence="4 5" key="1">
    <citation type="submission" date="2016-10" db="EMBL/GenBank/DDBJ databases">
        <authorList>
            <person name="de Groot N.N."/>
        </authorList>
    </citation>
    <scope>NUCLEOTIDE SEQUENCE [LARGE SCALE GENOMIC DNA]</scope>
    <source>
        <strain evidence="4 5">ASO4-2</strain>
    </source>
</reference>